<feature type="chain" id="PRO_5020665853" description="Receptor L-domain domain-containing protein" evidence="6">
    <location>
        <begin position="24"/>
        <end position="511"/>
    </location>
</feature>
<keyword evidence="5" id="KW-1133">Transmembrane helix</keyword>
<evidence type="ECO:0000313" key="7">
    <source>
        <dbReference type="EMBL" id="TKA29356.1"/>
    </source>
</evidence>
<protein>
    <recommendedName>
        <fullName evidence="9">Receptor L-domain domain-containing protein</fullName>
    </recommendedName>
</protein>
<evidence type="ECO:0008006" key="9">
    <source>
        <dbReference type="Google" id="ProtNLM"/>
    </source>
</evidence>
<name>A0A4U0U4J6_9PEZI</name>
<dbReference type="GO" id="GO:0031505">
    <property type="term" value="P:fungal-type cell wall organization"/>
    <property type="evidence" value="ECO:0007669"/>
    <property type="project" value="TreeGrafter"/>
</dbReference>
<dbReference type="PANTHER" id="PTHR31018">
    <property type="entry name" value="SPORULATION-SPECIFIC PROTEIN-RELATED"/>
    <property type="match status" value="1"/>
</dbReference>
<evidence type="ECO:0000256" key="4">
    <source>
        <dbReference type="SAM" id="MobiDB-lite"/>
    </source>
</evidence>
<organism evidence="7 8">
    <name type="scientific">Friedmanniomyces endolithicus</name>
    <dbReference type="NCBI Taxonomy" id="329885"/>
    <lineage>
        <taxon>Eukaryota</taxon>
        <taxon>Fungi</taxon>
        <taxon>Dikarya</taxon>
        <taxon>Ascomycota</taxon>
        <taxon>Pezizomycotina</taxon>
        <taxon>Dothideomycetes</taxon>
        <taxon>Dothideomycetidae</taxon>
        <taxon>Mycosphaerellales</taxon>
        <taxon>Teratosphaeriaceae</taxon>
        <taxon>Friedmanniomyces</taxon>
    </lineage>
</organism>
<evidence type="ECO:0000256" key="3">
    <source>
        <dbReference type="ARBA" id="ARBA00023180"/>
    </source>
</evidence>
<sequence>MWQTPLVLLLACFLLSVPSRTLAQCNNATTTLRNIADVVAIATCTTYTGDIVVATDVAGISALLGVEEVIGSVIVANNSALTTISSDSLRSVSNDVILDTLPLLTNISLPMCSSVNTIILNKIPAPNVINMQTTVQKVTNLYITDTTLETLFGLLLQTSQMENLIITGNQFLQSCWFGVGNITQQATIANNSAQMTLTLPNLTYAYNMEITNASAIEMPVLQSINQNLDISYSAVQNLTLPVLSYVGGDLDVKNNAQLVGIEMPDLVNVQGNVEISGSPQLESLSGLSALSFIGKDLTLAGEFTDAHLLALTAVNGNLTLTSTDATAPCADLPKSLAKGTYTCSSTPAGGQHKRTPLSKGAIAGLALAAGVLTIALTAAVVWWLLRRRHAGVREIPDTTSTTGGGATDRPALASLAREKRSSYGYHDLKSTEQVVDAGRVPGQHQQQPEDVAMRDLGRKDGSVEERGEVFEMPTEANRERREMSASPTGAAVEMASPHEGVGERAGEGEWR</sequence>
<dbReference type="GO" id="GO:0009277">
    <property type="term" value="C:fungal-type cell wall"/>
    <property type="evidence" value="ECO:0007669"/>
    <property type="project" value="TreeGrafter"/>
</dbReference>
<dbReference type="AlphaFoldDB" id="A0A4U0U4J6"/>
<dbReference type="Proteomes" id="UP000310066">
    <property type="component" value="Unassembled WGS sequence"/>
</dbReference>
<dbReference type="InterPro" id="IPR051648">
    <property type="entry name" value="CWI-Assembly_Regulator"/>
</dbReference>
<feature type="compositionally biased region" description="Basic and acidic residues" evidence="4">
    <location>
        <begin position="500"/>
        <end position="511"/>
    </location>
</feature>
<comment type="subcellular location">
    <subcellularLocation>
        <location evidence="1">Cell envelope</location>
    </subcellularLocation>
</comment>
<dbReference type="PANTHER" id="PTHR31018:SF3">
    <property type="entry name" value="RECEPTOR PROTEIN-TYROSINE KINASE"/>
    <property type="match status" value="1"/>
</dbReference>
<dbReference type="EMBL" id="NAJP01000110">
    <property type="protein sequence ID" value="TKA29356.1"/>
    <property type="molecule type" value="Genomic_DNA"/>
</dbReference>
<accession>A0A4U0U4J6</accession>
<evidence type="ECO:0000256" key="1">
    <source>
        <dbReference type="ARBA" id="ARBA00004196"/>
    </source>
</evidence>
<comment type="caution">
    <text evidence="7">The sequence shown here is derived from an EMBL/GenBank/DDBJ whole genome shotgun (WGS) entry which is preliminary data.</text>
</comment>
<dbReference type="OrthoDB" id="3875599at2759"/>
<dbReference type="GO" id="GO:0009986">
    <property type="term" value="C:cell surface"/>
    <property type="evidence" value="ECO:0007669"/>
    <property type="project" value="TreeGrafter"/>
</dbReference>
<feature type="signal peptide" evidence="6">
    <location>
        <begin position="1"/>
        <end position="23"/>
    </location>
</feature>
<keyword evidence="2 6" id="KW-0732">Signal</keyword>
<feature type="transmembrane region" description="Helical" evidence="5">
    <location>
        <begin position="361"/>
        <end position="385"/>
    </location>
</feature>
<evidence type="ECO:0000313" key="8">
    <source>
        <dbReference type="Proteomes" id="UP000310066"/>
    </source>
</evidence>
<keyword evidence="5" id="KW-0472">Membrane</keyword>
<dbReference type="STRING" id="329885.A0A4U0U4J6"/>
<keyword evidence="3" id="KW-0325">Glycoprotein</keyword>
<dbReference type="SUPFAM" id="SSF52058">
    <property type="entry name" value="L domain-like"/>
    <property type="match status" value="1"/>
</dbReference>
<dbReference type="GO" id="GO:0005886">
    <property type="term" value="C:plasma membrane"/>
    <property type="evidence" value="ECO:0007669"/>
    <property type="project" value="TreeGrafter"/>
</dbReference>
<keyword evidence="5" id="KW-0812">Transmembrane</keyword>
<feature type="region of interest" description="Disordered" evidence="4">
    <location>
        <begin position="438"/>
        <end position="511"/>
    </location>
</feature>
<gene>
    <name evidence="7" type="ORF">B0A54_16864</name>
</gene>
<evidence type="ECO:0000256" key="6">
    <source>
        <dbReference type="SAM" id="SignalP"/>
    </source>
</evidence>
<proteinExistence type="predicted"/>
<feature type="compositionally biased region" description="Basic and acidic residues" evidence="4">
    <location>
        <begin position="451"/>
        <end position="469"/>
    </location>
</feature>
<evidence type="ECO:0000256" key="5">
    <source>
        <dbReference type="SAM" id="Phobius"/>
    </source>
</evidence>
<reference evidence="7 8" key="1">
    <citation type="submission" date="2017-03" db="EMBL/GenBank/DDBJ databases">
        <title>Genomes of endolithic fungi from Antarctica.</title>
        <authorList>
            <person name="Coleine C."/>
            <person name="Masonjones S."/>
            <person name="Stajich J.E."/>
        </authorList>
    </citation>
    <scope>NUCLEOTIDE SEQUENCE [LARGE SCALE GENOMIC DNA]</scope>
    <source>
        <strain evidence="7 8">CCFEE 5311</strain>
    </source>
</reference>
<evidence type="ECO:0000256" key="2">
    <source>
        <dbReference type="ARBA" id="ARBA00022729"/>
    </source>
</evidence>